<dbReference type="EnsemblMetazoa" id="AALFPA23_019292.R28372">
    <property type="protein sequence ID" value="AALFPA23_019292.P28372"/>
    <property type="gene ID" value="AALFPA23_019292"/>
</dbReference>
<keyword evidence="3" id="KW-1185">Reference proteome</keyword>
<organism evidence="2 3">
    <name type="scientific">Aedes albopictus</name>
    <name type="common">Asian tiger mosquito</name>
    <name type="synonym">Stegomyia albopicta</name>
    <dbReference type="NCBI Taxonomy" id="7160"/>
    <lineage>
        <taxon>Eukaryota</taxon>
        <taxon>Metazoa</taxon>
        <taxon>Ecdysozoa</taxon>
        <taxon>Arthropoda</taxon>
        <taxon>Hexapoda</taxon>
        <taxon>Insecta</taxon>
        <taxon>Pterygota</taxon>
        <taxon>Neoptera</taxon>
        <taxon>Endopterygota</taxon>
        <taxon>Diptera</taxon>
        <taxon>Nematocera</taxon>
        <taxon>Culicoidea</taxon>
        <taxon>Culicidae</taxon>
        <taxon>Culicinae</taxon>
        <taxon>Aedini</taxon>
        <taxon>Aedes</taxon>
        <taxon>Stegomyia</taxon>
    </lineage>
</organism>
<reference evidence="2" key="2">
    <citation type="submission" date="2025-05" db="UniProtKB">
        <authorList>
            <consortium name="EnsemblMetazoa"/>
        </authorList>
    </citation>
    <scope>IDENTIFICATION</scope>
    <source>
        <strain evidence="2">Foshan</strain>
    </source>
</reference>
<protein>
    <submittedName>
        <fullName evidence="2">Uncharacterized protein</fullName>
    </submittedName>
</protein>
<reference evidence="3" key="1">
    <citation type="journal article" date="2015" name="Proc. Natl. Acad. Sci. U.S.A.">
        <title>Genome sequence of the Asian Tiger mosquito, Aedes albopictus, reveals insights into its biology, genetics, and evolution.</title>
        <authorList>
            <person name="Chen X.G."/>
            <person name="Jiang X."/>
            <person name="Gu J."/>
            <person name="Xu M."/>
            <person name="Wu Y."/>
            <person name="Deng Y."/>
            <person name="Zhang C."/>
            <person name="Bonizzoni M."/>
            <person name="Dermauw W."/>
            <person name="Vontas J."/>
            <person name="Armbruster P."/>
            <person name="Huang X."/>
            <person name="Yang Y."/>
            <person name="Zhang H."/>
            <person name="He W."/>
            <person name="Peng H."/>
            <person name="Liu Y."/>
            <person name="Wu K."/>
            <person name="Chen J."/>
            <person name="Lirakis M."/>
            <person name="Topalis P."/>
            <person name="Van Leeuwen T."/>
            <person name="Hall A.B."/>
            <person name="Jiang X."/>
            <person name="Thorpe C."/>
            <person name="Mueller R.L."/>
            <person name="Sun C."/>
            <person name="Waterhouse R.M."/>
            <person name="Yan G."/>
            <person name="Tu Z.J."/>
            <person name="Fang X."/>
            <person name="James A.A."/>
        </authorList>
    </citation>
    <scope>NUCLEOTIDE SEQUENCE [LARGE SCALE GENOMIC DNA]</scope>
    <source>
        <strain evidence="3">Foshan</strain>
    </source>
</reference>
<accession>A0ABM1ZK78</accession>
<feature type="compositionally biased region" description="Acidic residues" evidence="1">
    <location>
        <begin position="131"/>
        <end position="144"/>
    </location>
</feature>
<evidence type="ECO:0000313" key="2">
    <source>
        <dbReference type="EnsemblMetazoa" id="AALFPA23_019292.P28372"/>
    </source>
</evidence>
<dbReference type="RefSeq" id="XP_019558953.3">
    <property type="nucleotide sequence ID" value="XM_019703408.3"/>
</dbReference>
<sequence>MLAMMDSNENENYCYQHHQQHEQQQQQPSPIIAKTGNVSKGAIPKDRSTGLKYQNQYNNNNNIAEQENLMPHQQVEGETEKPGEEPTCTSNGTEPLFQSTIAGVVKTESEEPFLNGKRERGIEDSVLLNPLDDENDGEPDDGDSDNNSLGNLSYISDNGLIEEIILLPNNIYSDDENGSASDDCIYAYRGDDDGAPALLEYREQPADDETDFLEMDFDPEPSSELENLNEHPDLDGDGVFQPAPLPVERISRQDIVRSPLKSPNFERDSPNRRNVDAVDEADGALATSPIVPIEKKQTGAIPKKFSYSQQSTVEARDYELPGTSKSSIKGNSKNLKLDLRHCTEASSISGGHRYHYSYYDDSEYIADDDDDDDESNCCLDCTKKKGLLMQTKQDLSLQKVCRSCHARNLHQHQHHHHGGTAGGAHSHMGDYFADTLQSLNTSTSEADLMSARAEQIVLQALNKVNELKATPPSMGLSKSMEELCVELEADQRDQEVPDDFSQDLCADNTVTIYTINCGELTIIEALTRIGVAPNLDVLRQYFNERYTVDTSKMNIPQYLLHMSKRDCNFRKLIDAIKSCCDEPLEVQYYPLDPFSDIPEVVPINSYEIAKRWNANTNLRQIIDFKHKHFHTLNVLGKIVNILRQPSRGKQTNQIINIPQYYKSGSITITRIT</sequence>
<feature type="region of interest" description="Disordered" evidence="1">
    <location>
        <begin position="66"/>
        <end position="94"/>
    </location>
</feature>
<dbReference type="Proteomes" id="UP000069940">
    <property type="component" value="Unassembled WGS sequence"/>
</dbReference>
<feature type="region of interest" description="Disordered" evidence="1">
    <location>
        <begin position="216"/>
        <end position="243"/>
    </location>
</feature>
<name>A0ABM1ZK78_AEDAL</name>
<evidence type="ECO:0000256" key="1">
    <source>
        <dbReference type="SAM" id="MobiDB-lite"/>
    </source>
</evidence>
<proteinExistence type="predicted"/>
<dbReference type="GeneID" id="109427823"/>
<feature type="region of interest" description="Disordered" evidence="1">
    <location>
        <begin position="106"/>
        <end position="150"/>
    </location>
</feature>
<feature type="region of interest" description="Disordered" evidence="1">
    <location>
        <begin position="17"/>
        <end position="51"/>
    </location>
</feature>
<evidence type="ECO:0000313" key="3">
    <source>
        <dbReference type="Proteomes" id="UP000069940"/>
    </source>
</evidence>